<keyword evidence="2" id="KW-1185">Reference proteome</keyword>
<dbReference type="PANTHER" id="PTHR28037">
    <property type="entry name" value="ALCOHOL O-ACETYLTRANSFERASE 1-RELATED"/>
    <property type="match status" value="1"/>
</dbReference>
<protein>
    <recommendedName>
        <fullName evidence="3">Condensation domain-containing protein</fullName>
    </recommendedName>
</protein>
<dbReference type="AlphaFoldDB" id="A0A917B9H6"/>
<dbReference type="Gene3D" id="3.30.559.30">
    <property type="entry name" value="Nonribosomal peptide synthetase, condensation domain"/>
    <property type="match status" value="1"/>
</dbReference>
<dbReference type="EMBL" id="BMGP01000005">
    <property type="protein sequence ID" value="GGF32817.1"/>
    <property type="molecule type" value="Genomic_DNA"/>
</dbReference>
<evidence type="ECO:0000313" key="2">
    <source>
        <dbReference type="Proteomes" id="UP000598775"/>
    </source>
</evidence>
<proteinExistence type="predicted"/>
<evidence type="ECO:0000313" key="1">
    <source>
        <dbReference type="EMBL" id="GGF32817.1"/>
    </source>
</evidence>
<dbReference type="Proteomes" id="UP000598775">
    <property type="component" value="Unassembled WGS sequence"/>
</dbReference>
<accession>A0A917B9H6</accession>
<dbReference type="InterPro" id="IPR023213">
    <property type="entry name" value="CAT-like_dom_sf"/>
</dbReference>
<sequence>MTILQSVSTTVDKNDVIRPLGSFENLFDLYTQRLPVQFSVIAELDSVVNPDDVRAALLKLQAAQPLLAVGVSRSGTTASFYRSANPIDLVVAPSGTPWEKVAIADQARALDVTTAPLARCTVVAHAHSSTIVMTFAHQIADGMSAAATLRDLVRALNGVELVARPMPAAQETLLAEAFEARPITPSEAPAQTNESPVQARLLENDESPVLSRLGSVRDFDSTPPDISSLVWPAELTSRVLACTRAQSTTLHALLTAAAVRVMFAETNRGSLALMNPMDIRRPSGADDSLALYFLSTRMGFTAEKSHDVWALAREIRQHIASAHTLEQLAGMSSGMSAASSSVSRVDDAIGAMVSFANYDVMVSNLGDLGTYEGHASLGSEVGAPLDTLGRRPEVGITDLFGPTMATQIAGEQILALSSFNGRLRTTMTTRDPMPHFLQKLRAEVEAAINAVTQTPTKALRPHEKTDEEIS</sequence>
<dbReference type="PANTHER" id="PTHR28037:SF1">
    <property type="entry name" value="ALCOHOL O-ACETYLTRANSFERASE 1-RELATED"/>
    <property type="match status" value="1"/>
</dbReference>
<gene>
    <name evidence="1" type="ORF">GCM10011399_27440</name>
</gene>
<name>A0A917B9H6_9MICO</name>
<evidence type="ECO:0008006" key="3">
    <source>
        <dbReference type="Google" id="ProtNLM"/>
    </source>
</evidence>
<organism evidence="1 2">
    <name type="scientific">Subtercola lobariae</name>
    <dbReference type="NCBI Taxonomy" id="1588641"/>
    <lineage>
        <taxon>Bacteria</taxon>
        <taxon>Bacillati</taxon>
        <taxon>Actinomycetota</taxon>
        <taxon>Actinomycetes</taxon>
        <taxon>Micrococcales</taxon>
        <taxon>Microbacteriaceae</taxon>
        <taxon>Subtercola</taxon>
    </lineage>
</organism>
<dbReference type="SUPFAM" id="SSF52777">
    <property type="entry name" value="CoA-dependent acyltransferases"/>
    <property type="match status" value="2"/>
</dbReference>
<dbReference type="RefSeq" id="WP_188679181.1">
    <property type="nucleotide sequence ID" value="NZ_BMGP01000005.1"/>
</dbReference>
<dbReference type="Gene3D" id="3.30.559.10">
    <property type="entry name" value="Chloramphenicol acetyltransferase-like domain"/>
    <property type="match status" value="1"/>
</dbReference>
<dbReference type="InterPro" id="IPR052058">
    <property type="entry name" value="Alcohol_O-acetyltransferase"/>
</dbReference>
<reference evidence="1 2" key="1">
    <citation type="journal article" date="2014" name="Int. J. Syst. Evol. Microbiol.">
        <title>Complete genome sequence of Corynebacterium casei LMG S-19264T (=DSM 44701T), isolated from a smear-ripened cheese.</title>
        <authorList>
            <consortium name="US DOE Joint Genome Institute (JGI-PGF)"/>
            <person name="Walter F."/>
            <person name="Albersmeier A."/>
            <person name="Kalinowski J."/>
            <person name="Ruckert C."/>
        </authorList>
    </citation>
    <scope>NUCLEOTIDE SEQUENCE [LARGE SCALE GENOMIC DNA]</scope>
    <source>
        <strain evidence="1 2">CGMCC 1.12976</strain>
    </source>
</reference>
<comment type="caution">
    <text evidence="1">The sequence shown here is derived from an EMBL/GenBank/DDBJ whole genome shotgun (WGS) entry which is preliminary data.</text>
</comment>